<keyword evidence="3" id="KW-1185">Reference proteome</keyword>
<evidence type="ECO:0000256" key="1">
    <source>
        <dbReference type="SAM" id="MobiDB-lite"/>
    </source>
</evidence>
<feature type="region of interest" description="Disordered" evidence="1">
    <location>
        <begin position="121"/>
        <end position="157"/>
    </location>
</feature>
<reference evidence="3" key="1">
    <citation type="journal article" date="2019" name="Int. J. Syst. Evol. Microbiol.">
        <title>The Global Catalogue of Microorganisms (GCM) 10K type strain sequencing project: providing services to taxonomists for standard genome sequencing and annotation.</title>
        <authorList>
            <consortium name="The Broad Institute Genomics Platform"/>
            <consortium name="The Broad Institute Genome Sequencing Center for Infectious Disease"/>
            <person name="Wu L."/>
            <person name="Ma J."/>
        </authorList>
    </citation>
    <scope>NUCLEOTIDE SEQUENCE [LARGE SCALE GENOMIC DNA]</scope>
    <source>
        <strain evidence="3">JCM 16702</strain>
    </source>
</reference>
<evidence type="ECO:0008006" key="4">
    <source>
        <dbReference type="Google" id="ProtNLM"/>
    </source>
</evidence>
<evidence type="ECO:0000313" key="2">
    <source>
        <dbReference type="EMBL" id="GAA4068670.1"/>
    </source>
</evidence>
<accession>A0ABP7VK76</accession>
<evidence type="ECO:0000313" key="3">
    <source>
        <dbReference type="Proteomes" id="UP001500683"/>
    </source>
</evidence>
<proteinExistence type="predicted"/>
<organism evidence="2 3">
    <name type="scientific">Actinomadura miaoliensis</name>
    <dbReference type="NCBI Taxonomy" id="430685"/>
    <lineage>
        <taxon>Bacteria</taxon>
        <taxon>Bacillati</taxon>
        <taxon>Actinomycetota</taxon>
        <taxon>Actinomycetes</taxon>
        <taxon>Streptosporangiales</taxon>
        <taxon>Thermomonosporaceae</taxon>
        <taxon>Actinomadura</taxon>
    </lineage>
</organism>
<dbReference type="Proteomes" id="UP001500683">
    <property type="component" value="Unassembled WGS sequence"/>
</dbReference>
<gene>
    <name evidence="2" type="ORF">GCM10022214_24560</name>
</gene>
<dbReference type="RefSeq" id="WP_344945392.1">
    <property type="nucleotide sequence ID" value="NZ_BAAAZG010000014.1"/>
</dbReference>
<protein>
    <recommendedName>
        <fullName evidence="4">DUF222 domain-containing protein</fullName>
    </recommendedName>
</protein>
<name>A0ABP7VK76_9ACTN</name>
<dbReference type="EMBL" id="BAAAZG010000014">
    <property type="protein sequence ID" value="GAA4068670.1"/>
    <property type="molecule type" value="Genomic_DNA"/>
</dbReference>
<sequence length="189" mass="19591">MLNGLVDLMDDEAGLPDLMADAADLRDPADMLGLLAKASPKVRERCGDIVAMLNSGAAVAPHIDATRAEGDRRNRLGVEMSSTARSTGRDVDPRAADIAVAPVSLGVYESLVVDAAGRMTSTRTGSGACSSPPCCPEPDSRGGPAAGSLTTRAGGPVTALRIDKGRRDGTVTHWVARAQPGRNERWGTT</sequence>
<comment type="caution">
    <text evidence="2">The sequence shown here is derived from an EMBL/GenBank/DDBJ whole genome shotgun (WGS) entry which is preliminary data.</text>
</comment>